<evidence type="ECO:0000313" key="4">
    <source>
        <dbReference type="Proteomes" id="UP000267029"/>
    </source>
</evidence>
<organism evidence="3 4">
    <name type="scientific">Mesocestoides corti</name>
    <name type="common">Flatworm</name>
    <dbReference type="NCBI Taxonomy" id="53468"/>
    <lineage>
        <taxon>Eukaryota</taxon>
        <taxon>Metazoa</taxon>
        <taxon>Spiralia</taxon>
        <taxon>Lophotrochozoa</taxon>
        <taxon>Platyhelminthes</taxon>
        <taxon>Cestoda</taxon>
        <taxon>Eucestoda</taxon>
        <taxon>Cyclophyllidea</taxon>
        <taxon>Mesocestoididae</taxon>
        <taxon>Mesocestoides</taxon>
    </lineage>
</organism>
<dbReference type="PANTHER" id="PTHR32083">
    <property type="entry name" value="CILIA AND FLAGELLA-ASSOCIATED PROTEIN 58-RELATED"/>
    <property type="match status" value="1"/>
</dbReference>
<feature type="coiled-coil region" evidence="2">
    <location>
        <begin position="112"/>
        <end position="432"/>
    </location>
</feature>
<dbReference type="PANTHER" id="PTHR32083:SF48">
    <property type="entry name" value="TRANS-GOLGI NETWORK-LOCALIZED SYP41-INTERACTING PROTEIN 1"/>
    <property type="match status" value="1"/>
</dbReference>
<dbReference type="OrthoDB" id="10262929at2759"/>
<dbReference type="STRING" id="53468.A0A0R3U345"/>
<evidence type="ECO:0000256" key="2">
    <source>
        <dbReference type="SAM" id="Coils"/>
    </source>
</evidence>
<protein>
    <submittedName>
        <fullName evidence="3">Uncharacterized protein</fullName>
    </submittedName>
</protein>
<dbReference type="AlphaFoldDB" id="A0A0R3U345"/>
<proteinExistence type="predicted"/>
<evidence type="ECO:0000313" key="3">
    <source>
        <dbReference type="EMBL" id="VDD74950.1"/>
    </source>
</evidence>
<evidence type="ECO:0000256" key="1">
    <source>
        <dbReference type="ARBA" id="ARBA00023054"/>
    </source>
</evidence>
<name>A0A0R3U345_MESCO</name>
<sequence>MEEGQFLIAKVDEKPGSLIIEPSLDETDIYVGDLASDAIRSLEELLSRGEIRPIEATDLKFKCQNLVGLIKKIHLNTLRLEDYSAELTKEGSRINSALRRREEFPDGFDSEADNLHKQILRAENQVREMDHTMDTLNYNVAALEEEKKDLAKEAAKFPDKESLKMQRKDLEREIDTLVVERQKLSLESRRLQRQFHDVVEGKENLTNQLSEANESISELTVSTKQQQALSQAEKDIKRLSDTRTELTQTLAEVDEECKVLLSQKTSCQANLTDAKERLASVKQTLRRLRADEMQLRESSEKMEVDMEHLELEKRATLESTNQVLSSGSKMRKLIRQATKKIKSLEDSLKYLQEAKKTRDEEMDLAKKMKAKMDPKEREKLTSQIAKLTKRLLAHENLNEHEREAIRAAMKEEETMLAEIDSLKVELSKLQSTVTAKSYEVAQKRRYRCKAEQHHIQVNRDLKLQEFQLNDNRKTLRLHQVQLNNLGKLYKAVNVERNECLMLINLAQQRKLEVEEKCRLFTNEMNILKSGIQNKQYQLDELESRLASMREERIVLQTEISKEVSANRELEAHKSWMNTSVEHLKRTIKSDQTQMARLQKDYKTAVHEKDSFQRRLDDCHGEVQCAKETLCKLEIEANKKADKLASETRELSLAINTKRDEIRSIEVQRRRNTEKLELEDELSLLHKEVLDVGDKLSQEERLLDNPAAQTWDFGRLKWSRLRLLEGPEVSQEFLLSKEKEITLKIDKKEAELRELDMILSAVGALVDKLNAKTKAESEPSLQLAKLSNANRREILLKERQMKALCAELRMKAFQEAEMKRTIEELAAEVRGWSNVEEDVTKPRLLKRRAQAKPNEIARANSISFEQGDRQMERTNTATCPLSAPLIPVRSNLRKLLNTL</sequence>
<dbReference type="GO" id="GO:0005856">
    <property type="term" value="C:cytoskeleton"/>
    <property type="evidence" value="ECO:0007669"/>
    <property type="project" value="TreeGrafter"/>
</dbReference>
<dbReference type="EMBL" id="UXSR01000100">
    <property type="protein sequence ID" value="VDD74950.1"/>
    <property type="molecule type" value="Genomic_DNA"/>
</dbReference>
<accession>A0A0R3U345</accession>
<keyword evidence="4" id="KW-1185">Reference proteome</keyword>
<gene>
    <name evidence="3" type="ORF">MCOS_LOCUS953</name>
</gene>
<feature type="coiled-coil region" evidence="2">
    <location>
        <begin position="524"/>
        <end position="614"/>
    </location>
</feature>
<reference evidence="3 4" key="1">
    <citation type="submission" date="2018-10" db="EMBL/GenBank/DDBJ databases">
        <authorList>
            <consortium name="Pathogen Informatics"/>
        </authorList>
    </citation>
    <scope>NUCLEOTIDE SEQUENCE [LARGE SCALE GENOMIC DNA]</scope>
</reference>
<dbReference type="Proteomes" id="UP000267029">
    <property type="component" value="Unassembled WGS sequence"/>
</dbReference>
<keyword evidence="1 2" id="KW-0175">Coiled coil</keyword>